<feature type="transmembrane region" description="Helical" evidence="2">
    <location>
        <begin position="369"/>
        <end position="392"/>
    </location>
</feature>
<dbReference type="SUPFAM" id="SSF103473">
    <property type="entry name" value="MFS general substrate transporter"/>
    <property type="match status" value="1"/>
</dbReference>
<dbReference type="InterPro" id="IPR001927">
    <property type="entry name" value="Na/Gal_symport"/>
</dbReference>
<dbReference type="Pfam" id="PF13347">
    <property type="entry name" value="MFS_2"/>
    <property type="match status" value="1"/>
</dbReference>
<keyword evidence="2" id="KW-0472">Membrane</keyword>
<dbReference type="RefSeq" id="WP_313917706.1">
    <property type="nucleotide sequence ID" value="NZ_CP135076.1"/>
</dbReference>
<keyword evidence="4" id="KW-1185">Reference proteome</keyword>
<dbReference type="InterPro" id="IPR036259">
    <property type="entry name" value="MFS_trans_sf"/>
</dbReference>
<comment type="similarity">
    <text evidence="1">Belongs to the sodium:galactoside symporter (TC 2.A.2) family.</text>
</comment>
<feature type="transmembrane region" description="Helical" evidence="2">
    <location>
        <begin position="86"/>
        <end position="105"/>
    </location>
</feature>
<feature type="transmembrane region" description="Helical" evidence="2">
    <location>
        <begin position="301"/>
        <end position="319"/>
    </location>
</feature>
<feature type="transmembrane region" description="Helical" evidence="2">
    <location>
        <begin position="45"/>
        <end position="65"/>
    </location>
</feature>
<feature type="transmembrane region" description="Helical" evidence="2">
    <location>
        <begin position="325"/>
        <end position="349"/>
    </location>
</feature>
<dbReference type="Gene3D" id="1.20.1250.20">
    <property type="entry name" value="MFS general substrate transporter like domains"/>
    <property type="match status" value="2"/>
</dbReference>
<evidence type="ECO:0000313" key="3">
    <source>
        <dbReference type="EMBL" id="WNO54805.1"/>
    </source>
</evidence>
<dbReference type="PANTHER" id="PTHR11328">
    <property type="entry name" value="MAJOR FACILITATOR SUPERFAMILY DOMAIN-CONTAINING PROTEIN"/>
    <property type="match status" value="1"/>
</dbReference>
<name>A0ABZ0BCL1_9SPHN</name>
<evidence type="ECO:0000256" key="2">
    <source>
        <dbReference type="SAM" id="Phobius"/>
    </source>
</evidence>
<feature type="transmembrane region" description="Helical" evidence="2">
    <location>
        <begin position="412"/>
        <end position="431"/>
    </location>
</feature>
<feature type="transmembrane region" description="Helical" evidence="2">
    <location>
        <begin position="230"/>
        <end position="253"/>
    </location>
</feature>
<sequence>MIPVSAKRGRVGKGRLILFASGDFGCNLYWQSLIFYVFFFYTEALGLPAGVAGLVYMAGSFWDGLADLIVGLRAQRLSEHDSYRRYVGWGAVPLGCAFVLLYAAPDLSLSLLVGLAFVTHLAFRTLYALVNIPYSAMTTRISDDSRDRATISGLRMLFGTAAAIAVALATPRIGRIVGGDAESAAGFLATAILFALVATVILILVATGVPERTAPRTTARHPLRDCARVLAANRAFVTLNLAMAAVVIGVTVLTKSILYYFTYVLGDAGGGSTALALMGFAGAVFVPLWMAVSRRLGSRGVWFASAGLAIVVLGLFAVLRPRDPIVVQALLIAMQAPVIGVNFAFWALLPDTVELGEHRSGIRVEAMSYGVAALSQKLSLGLAAGLMGLIYTTIGYVPHAEQTPLAMAGMRWTMLLLPAAGFLLSVLVMLANPLRRGTHDAVVAELAAGRNPAAWREIGRSG</sequence>
<protein>
    <submittedName>
        <fullName evidence="3">MFS transporter</fullName>
    </submittedName>
</protein>
<dbReference type="CDD" id="cd17332">
    <property type="entry name" value="MFS_MelB_like"/>
    <property type="match status" value="1"/>
</dbReference>
<proteinExistence type="inferred from homology"/>
<feature type="transmembrane region" description="Helical" evidence="2">
    <location>
        <begin position="273"/>
        <end position="292"/>
    </location>
</feature>
<dbReference type="InterPro" id="IPR039672">
    <property type="entry name" value="MFS_2"/>
</dbReference>
<evidence type="ECO:0000313" key="4">
    <source>
        <dbReference type="Proteomes" id="UP001302249"/>
    </source>
</evidence>
<organism evidence="3 4">
    <name type="scientific">Stakelama saccharophila</name>
    <dbReference type="NCBI Taxonomy" id="3075605"/>
    <lineage>
        <taxon>Bacteria</taxon>
        <taxon>Pseudomonadati</taxon>
        <taxon>Pseudomonadota</taxon>
        <taxon>Alphaproteobacteria</taxon>
        <taxon>Sphingomonadales</taxon>
        <taxon>Sphingomonadaceae</taxon>
        <taxon>Stakelama</taxon>
    </lineage>
</organism>
<keyword evidence="2" id="KW-1133">Transmembrane helix</keyword>
<feature type="transmembrane region" description="Helical" evidence="2">
    <location>
        <begin position="16"/>
        <end position="39"/>
    </location>
</feature>
<dbReference type="Proteomes" id="UP001302249">
    <property type="component" value="Chromosome"/>
</dbReference>
<reference evidence="3 4" key="1">
    <citation type="submission" date="2023-09" db="EMBL/GenBank/DDBJ databases">
        <authorList>
            <person name="Rey-Velasco X."/>
        </authorList>
    </citation>
    <scope>NUCLEOTIDE SEQUENCE [LARGE SCALE GENOMIC DNA]</scope>
    <source>
        <strain evidence="3 4">W311</strain>
    </source>
</reference>
<dbReference type="NCBIfam" id="TIGR00792">
    <property type="entry name" value="gph"/>
    <property type="match status" value="1"/>
</dbReference>
<gene>
    <name evidence="3" type="ORF">RPR59_06050</name>
</gene>
<feature type="transmembrane region" description="Helical" evidence="2">
    <location>
        <begin position="111"/>
        <end position="132"/>
    </location>
</feature>
<feature type="transmembrane region" description="Helical" evidence="2">
    <location>
        <begin position="185"/>
        <end position="209"/>
    </location>
</feature>
<dbReference type="PANTHER" id="PTHR11328:SF24">
    <property type="entry name" value="MAJOR FACILITATOR SUPERFAMILY (MFS) PROFILE DOMAIN-CONTAINING PROTEIN"/>
    <property type="match status" value="1"/>
</dbReference>
<dbReference type="EMBL" id="CP135076">
    <property type="protein sequence ID" value="WNO54805.1"/>
    <property type="molecule type" value="Genomic_DNA"/>
</dbReference>
<accession>A0ABZ0BCL1</accession>
<feature type="transmembrane region" description="Helical" evidence="2">
    <location>
        <begin position="153"/>
        <end position="173"/>
    </location>
</feature>
<evidence type="ECO:0000256" key="1">
    <source>
        <dbReference type="ARBA" id="ARBA00009617"/>
    </source>
</evidence>
<keyword evidence="2" id="KW-0812">Transmembrane</keyword>